<proteinExistence type="predicted"/>
<name>A0A398CYL7_9BACL</name>
<keyword evidence="1" id="KW-0175">Coiled coil</keyword>
<feature type="coiled-coil region" evidence="1">
    <location>
        <begin position="1807"/>
        <end position="1873"/>
    </location>
</feature>
<evidence type="ECO:0000256" key="1">
    <source>
        <dbReference type="SAM" id="Coils"/>
    </source>
</evidence>
<reference evidence="2 3" key="1">
    <citation type="submission" date="2018-09" db="EMBL/GenBank/DDBJ databases">
        <title>Cohnella cavernae sp. nov., isolated from a karst cave.</title>
        <authorList>
            <person name="Zhu H."/>
        </authorList>
    </citation>
    <scope>NUCLEOTIDE SEQUENCE [LARGE SCALE GENOMIC DNA]</scope>
    <source>
        <strain evidence="2 3">K2E09-144</strain>
    </source>
</reference>
<dbReference type="RefSeq" id="WP_119148362.1">
    <property type="nucleotide sequence ID" value="NZ_JBHSOV010000042.1"/>
</dbReference>
<sequence>MNYAAIRTKLGQAGDHFTLEIPELTSSELQKALITYMPESKIGLHSIQVLQSDEQKIRVQGTGMTVPWTGMTVELAITPDEETEVALHIHAAGQPGWTFADSFPSLAATMFANIPFASTSVLEWSLREGITFEGSVEPEKALGAFAFLAPVLPLSFKGKIEAHSGVPKLALASQASASSIELGPFKLSNLTCTIGTDVSYFQTMQDLYAEGYIQLHADVQLGTLPLGLTAKIKNLYHSVLFVIEAPKLISTSLDALSSLLGNVSLDIPAEWVQDVKAIRLDRIEMLVNPLGDTKIERLVVEVDVDKQLDLLPNVLSFDGLQTVFIIDDPLTAPQLSGYITSDVVVGNSGIFTCRCDFGELSFLVYLESGSYIAFHQLFEKLTGYDDPSLPLLTLTGFTADFHPREGEFTSEVMFGDIWEVPFVPGLGIGELFGRIARKQGELSFEVSGVLAIADVPIQLSASYGGEEAGWVFAGETSDIELPIGSFVDEVLKQAGDFSLPSTLAGLTLTGIGVRYELSYEELTFHCETRFPIAGKPVDVRIDFDLSYDGNVTCHLHIYGKGDILLFGGVSLQKLDFALGVEQAQHSWNVGGELGFGLAGTSVTLAAEVHSEKNGGWSFGGSLAEGSALRLSDVAKALLPDGATMPQELPDLELSDVSLSVTPSTGAFSLSGECKAKWDMPLGLATGLAVGSVKLNIERTASRKSGEDGSEGSSEEGNAVKGGAITCTLELHGEGPVAIVDGFIFKSADLKFELDQDHNWTLSGAIAGKLFETDYTLSASLETTEEARIFTFKAAFADLDKLLHLDGVGSLDIRELSVTINQQLKADAKSQATDESGTKAVQLQEGSPYTWSVEAKGRILFELLVQADIAGSLRLFQEKNKAGLVFQAEHAELALPLPIPDQNIAAHLALGSLVIIRQTKTDGESRWGFEGSASVWCTGLPSVMQAILADKVTGSLKIDDQGIQVSVDRLLKPIPIKIPDIDLGGLQLQLGTGVLDASNLAIGLRGSALSLSFDFGFGIPSELNSVLGKDAEGHPLIKLFRTYQESNPDSIIKLRLALDTEKGLSIRLLTSPFEAVTFYTEGSDTWCKISLGQDGDFGEFKFLVPSFSFDGASFSAKGGFQQVKPLRLPLKMIKGFLEGNGLGAATAILPDYLEFKELNFFDDNNHLMVTEFVHTLEQLGGFQFPQEFVDAMKIINDQLDQLPDQFKNYFKIGLPDGFRFDISVTGDGGVRIKISVDGDRPLKFIIPQPEGLIGVELHSLTFGEALGGAVFLLDMDIRIDMFDFITLATTLLLPPQVFDVLPNPRTLQKRIVIKKLFMLIIYQTQVPIPVPLFYDEIGIEYLGIEGVEFRFSLRFPKPKINFKDAAKMFTSFYSFFTKPEYLLKADEPPKEMDLRLTMGPSYVQLPKYFNNDLVLGTKADAFSISAYTSIAHVLNTLKTMSLNELIQAIPMDIRVGHQDISFGAMSMNVAWLLTTPQEFRDGAYTHIASSDSESQSMLQVLPPSPSANEQGLVLFLKGDWSLDGLGSLQSSFGLVGTSSGFATGMRAAGRLSNLLDVELKGDVIINPKSPANTFSLQGHSHLRLHDAEVFRGDLTINDKLFHIDGQLDLIPGSELIRMTGRLIGRISKEEFYLFGDASIQLGSYFTLARATAELTPTTAKLAGTWFGQTLMFVSQLSPDSWRFTATMSEFSIGDLVRITGAGNDPQPIASIQINADKSVELYVSGQVKLFGLVSETQLYVRQDGMHFSTRGSLFNLFQASLTAHATSTDLSNADFFVTGEYEQQFSEQLKAQVTEALQVASSHATAAISAEQAKVDAAIREVQRLDELVEATKQEIDRQQNEARRGFDQAVADLQNAQNEVNRLQYEIDMRQDRIRNLQWYEYILAPFIGIEIAGIEIARGTAMGALLVSQGVLETARSAISVYPVDLDPRVTSIVAAKVIAETTLQGANLVLEGVKQTVGTGIQVANYLAQAAIDTLFIVKRVRFSAYASHVTGSQMTLLLDISFMGNDQSFDFLFDFNNIPQSVKNMADKFLK</sequence>
<keyword evidence="3" id="KW-1185">Reference proteome</keyword>
<accession>A0A398CYL7</accession>
<comment type="caution">
    <text evidence="2">The sequence shown here is derived from an EMBL/GenBank/DDBJ whole genome shotgun (WGS) entry which is preliminary data.</text>
</comment>
<dbReference type="OrthoDB" id="535891at2"/>
<evidence type="ECO:0000313" key="3">
    <source>
        <dbReference type="Proteomes" id="UP000266340"/>
    </source>
</evidence>
<organism evidence="2 3">
    <name type="scientific">Cohnella faecalis</name>
    <dbReference type="NCBI Taxonomy" id="2315694"/>
    <lineage>
        <taxon>Bacteria</taxon>
        <taxon>Bacillati</taxon>
        <taxon>Bacillota</taxon>
        <taxon>Bacilli</taxon>
        <taxon>Bacillales</taxon>
        <taxon>Paenibacillaceae</taxon>
        <taxon>Cohnella</taxon>
    </lineage>
</organism>
<protein>
    <submittedName>
        <fullName evidence="2">Uncharacterized protein</fullName>
    </submittedName>
</protein>
<dbReference type="EMBL" id="QXJM01000027">
    <property type="protein sequence ID" value="RIE04321.1"/>
    <property type="molecule type" value="Genomic_DNA"/>
</dbReference>
<dbReference type="Proteomes" id="UP000266340">
    <property type="component" value="Unassembled WGS sequence"/>
</dbReference>
<evidence type="ECO:0000313" key="2">
    <source>
        <dbReference type="EMBL" id="RIE04321.1"/>
    </source>
</evidence>
<gene>
    <name evidence="2" type="ORF">D3H35_06880</name>
</gene>